<evidence type="ECO:0000259" key="4">
    <source>
        <dbReference type="PROSITE" id="PS00662"/>
    </source>
</evidence>
<dbReference type="GO" id="GO:0005886">
    <property type="term" value="C:plasma membrane"/>
    <property type="evidence" value="ECO:0007669"/>
    <property type="project" value="TreeGrafter"/>
</dbReference>
<dbReference type="FunFam" id="3.40.50.300:FF:000398">
    <property type="entry name" value="Type IV pilus assembly ATPase PilB"/>
    <property type="match status" value="1"/>
</dbReference>
<dbReference type="GO" id="GO:0016887">
    <property type="term" value="F:ATP hydrolysis activity"/>
    <property type="evidence" value="ECO:0007669"/>
    <property type="project" value="TreeGrafter"/>
</dbReference>
<dbReference type="PANTHER" id="PTHR30258:SF2">
    <property type="entry name" value="COMG OPERON PROTEIN 1"/>
    <property type="match status" value="1"/>
</dbReference>
<organism evidence="5 6">
    <name type="scientific">Candidatus Giovannonibacteria bacterium RIFCSPHIGHO2_12_FULL_43_15</name>
    <dbReference type="NCBI Taxonomy" id="1798341"/>
    <lineage>
        <taxon>Bacteria</taxon>
        <taxon>Candidatus Giovannoniibacteriota</taxon>
    </lineage>
</organism>
<dbReference type="PANTHER" id="PTHR30258">
    <property type="entry name" value="TYPE II SECRETION SYSTEM PROTEIN GSPE-RELATED"/>
    <property type="match status" value="1"/>
</dbReference>
<dbReference type="Gene3D" id="3.40.50.300">
    <property type="entry name" value="P-loop containing nucleotide triphosphate hydrolases"/>
    <property type="match status" value="1"/>
</dbReference>
<feature type="domain" description="Bacterial type II secretion system protein E" evidence="4">
    <location>
        <begin position="238"/>
        <end position="252"/>
    </location>
</feature>
<evidence type="ECO:0000256" key="2">
    <source>
        <dbReference type="ARBA" id="ARBA00022741"/>
    </source>
</evidence>
<evidence type="ECO:0000313" key="6">
    <source>
        <dbReference type="Proteomes" id="UP000177723"/>
    </source>
</evidence>
<protein>
    <recommendedName>
        <fullName evidence="4">Bacterial type II secretion system protein E domain-containing protein</fullName>
    </recommendedName>
</protein>
<dbReference type="InterPro" id="IPR027417">
    <property type="entry name" value="P-loop_NTPase"/>
</dbReference>
<reference evidence="5 6" key="1">
    <citation type="journal article" date="2016" name="Nat. Commun.">
        <title>Thousands of microbial genomes shed light on interconnected biogeochemical processes in an aquifer system.</title>
        <authorList>
            <person name="Anantharaman K."/>
            <person name="Brown C.T."/>
            <person name="Hug L.A."/>
            <person name="Sharon I."/>
            <person name="Castelle C.J."/>
            <person name="Probst A.J."/>
            <person name="Thomas B.C."/>
            <person name="Singh A."/>
            <person name="Wilkins M.J."/>
            <person name="Karaoz U."/>
            <person name="Brodie E.L."/>
            <person name="Williams K.H."/>
            <person name="Hubbard S.S."/>
            <person name="Banfield J.F."/>
        </authorList>
    </citation>
    <scope>NUCLEOTIDE SEQUENCE [LARGE SCALE GENOMIC DNA]</scope>
</reference>
<evidence type="ECO:0000256" key="1">
    <source>
        <dbReference type="ARBA" id="ARBA00006611"/>
    </source>
</evidence>
<sequence>MVAVSQKRLDEFQTKVKKISDLKTLLLGIGETEETRKVSEVLEMIIAGALSLDASDIHIEPAEVNVVVRYRMDGVLQEAVSFPQKIYKMLLSRVKLISELKLNIKDKAQDGRFTIRTRDTDIEVRTATLPGPNGEAVTLRILHPKTIALKLEDLGMNPHFYAIIQKQLDKPNGMILTTGPTGSGKTTTLYAFVKTVNEPGIEIITIEDPIEYHLPSVTQTQVDPEKGYDFSNGLRAILRQDPDIILVGEIRDFETAEIAMHAALTGHLVFSTLHTNDAPGTVPRLIDMGVKPNIIAPAINMAMAQRLVRKLCKACKKRVEPSTDDLKKIKAEMDKFPSGIEKPDLKTAEYFAAVGCDECGGTGYKGRIGVFEGFEFDDNIEKMILTEPSESALRQAAIKQGMLTMKQDGIIKLLSGVTTPEELERVVGS</sequence>
<proteinExistence type="inferred from homology"/>
<comment type="similarity">
    <text evidence="1">Belongs to the GSP E family.</text>
</comment>
<comment type="caution">
    <text evidence="5">The sequence shown here is derived from an EMBL/GenBank/DDBJ whole genome shotgun (WGS) entry which is preliminary data.</text>
</comment>
<name>A0A1F5WPI5_9BACT</name>
<dbReference type="Pfam" id="PF00437">
    <property type="entry name" value="T2SSE"/>
    <property type="match status" value="1"/>
</dbReference>
<dbReference type="AlphaFoldDB" id="A0A1F5WPI5"/>
<dbReference type="CDD" id="cd01129">
    <property type="entry name" value="PulE-GspE-like"/>
    <property type="match status" value="1"/>
</dbReference>
<evidence type="ECO:0000313" key="5">
    <source>
        <dbReference type="EMBL" id="OGF77568.1"/>
    </source>
</evidence>
<dbReference type="PROSITE" id="PS00662">
    <property type="entry name" value="T2SP_E"/>
    <property type="match status" value="1"/>
</dbReference>
<dbReference type="EMBL" id="MFHT01000017">
    <property type="protein sequence ID" value="OGF77568.1"/>
    <property type="molecule type" value="Genomic_DNA"/>
</dbReference>
<keyword evidence="2" id="KW-0547">Nucleotide-binding</keyword>
<gene>
    <name evidence="5" type="ORF">A3F23_00995</name>
</gene>
<dbReference type="Proteomes" id="UP000177723">
    <property type="component" value="Unassembled WGS sequence"/>
</dbReference>
<dbReference type="InterPro" id="IPR001482">
    <property type="entry name" value="T2SS/T4SS_dom"/>
</dbReference>
<dbReference type="GO" id="GO:0005524">
    <property type="term" value="F:ATP binding"/>
    <property type="evidence" value="ECO:0007669"/>
    <property type="project" value="UniProtKB-KW"/>
</dbReference>
<dbReference type="SUPFAM" id="SSF52540">
    <property type="entry name" value="P-loop containing nucleoside triphosphate hydrolases"/>
    <property type="match status" value="1"/>
</dbReference>
<keyword evidence="3" id="KW-0067">ATP-binding</keyword>
<accession>A0A1F5WPI5</accession>
<dbReference type="Gene3D" id="3.30.450.90">
    <property type="match status" value="1"/>
</dbReference>
<evidence type="ECO:0000256" key="3">
    <source>
        <dbReference type="ARBA" id="ARBA00022840"/>
    </source>
</evidence>